<accession>A0A398CCS6</accession>
<dbReference type="Proteomes" id="UP000266340">
    <property type="component" value="Unassembled WGS sequence"/>
</dbReference>
<evidence type="ECO:0000313" key="1">
    <source>
        <dbReference type="EMBL" id="RIE00986.1"/>
    </source>
</evidence>
<organism evidence="1 2">
    <name type="scientific">Cohnella faecalis</name>
    <dbReference type="NCBI Taxonomy" id="2315694"/>
    <lineage>
        <taxon>Bacteria</taxon>
        <taxon>Bacillati</taxon>
        <taxon>Bacillota</taxon>
        <taxon>Bacilli</taxon>
        <taxon>Bacillales</taxon>
        <taxon>Paenibacillaceae</taxon>
        <taxon>Cohnella</taxon>
    </lineage>
</organism>
<dbReference type="AlphaFoldDB" id="A0A398CCS6"/>
<reference evidence="1 2" key="1">
    <citation type="submission" date="2018-09" db="EMBL/GenBank/DDBJ databases">
        <title>Cohnella cavernae sp. nov., isolated from a karst cave.</title>
        <authorList>
            <person name="Zhu H."/>
        </authorList>
    </citation>
    <scope>NUCLEOTIDE SEQUENCE [LARGE SCALE GENOMIC DNA]</scope>
    <source>
        <strain evidence="1 2">K2E09-144</strain>
    </source>
</reference>
<dbReference type="EMBL" id="QXJM01000042">
    <property type="protein sequence ID" value="RIE00986.1"/>
    <property type="molecule type" value="Genomic_DNA"/>
</dbReference>
<dbReference type="OrthoDB" id="2629863at2"/>
<gene>
    <name evidence="1" type="ORF">D3H35_25475</name>
</gene>
<sequence length="66" mass="7071">MNQLKELQKLIKLTGDRAKLDAKANETYIVYKTAAGQIVKEFSNGNIVPVTGPEDPLSVGIPSSLG</sequence>
<keyword evidence="2" id="KW-1185">Reference proteome</keyword>
<proteinExistence type="predicted"/>
<comment type="caution">
    <text evidence="1">The sequence shown here is derived from an EMBL/GenBank/DDBJ whole genome shotgun (WGS) entry which is preliminary data.</text>
</comment>
<name>A0A398CCS6_9BACL</name>
<protein>
    <submittedName>
        <fullName evidence="1">Uncharacterized protein</fullName>
    </submittedName>
</protein>
<evidence type="ECO:0000313" key="2">
    <source>
        <dbReference type="Proteomes" id="UP000266340"/>
    </source>
</evidence>
<dbReference type="RefSeq" id="WP_119152046.1">
    <property type="nucleotide sequence ID" value="NZ_JBHSOV010000021.1"/>
</dbReference>